<evidence type="ECO:0000313" key="6">
    <source>
        <dbReference type="EMBL" id="GEU58250.1"/>
    </source>
</evidence>
<dbReference type="PANTHER" id="PTHR11439:SF491">
    <property type="entry name" value="INTEGRASE CATALYTIC DOMAIN-CONTAINING PROTEIN"/>
    <property type="match status" value="1"/>
</dbReference>
<dbReference type="Pfam" id="PF07727">
    <property type="entry name" value="RVT_2"/>
    <property type="match status" value="1"/>
</dbReference>
<dbReference type="GO" id="GO:0003676">
    <property type="term" value="F:nucleic acid binding"/>
    <property type="evidence" value="ECO:0007669"/>
    <property type="project" value="InterPro"/>
</dbReference>
<feature type="compositionally biased region" description="Basic and acidic residues" evidence="3">
    <location>
        <begin position="1830"/>
        <end position="1840"/>
    </location>
</feature>
<dbReference type="SUPFAM" id="SSF57756">
    <property type="entry name" value="Retrovirus zinc finger-like domains"/>
    <property type="match status" value="1"/>
</dbReference>
<dbReference type="SUPFAM" id="SSF53098">
    <property type="entry name" value="Ribonuclease H-like"/>
    <property type="match status" value="1"/>
</dbReference>
<dbReference type="Pfam" id="PF14223">
    <property type="entry name" value="Retrotran_gag_2"/>
    <property type="match status" value="1"/>
</dbReference>
<feature type="compositionally biased region" description="Polar residues" evidence="3">
    <location>
        <begin position="553"/>
        <end position="587"/>
    </location>
</feature>
<feature type="coiled-coil region" evidence="2">
    <location>
        <begin position="1316"/>
        <end position="1343"/>
    </location>
</feature>
<dbReference type="InterPro" id="IPR057670">
    <property type="entry name" value="SH3_retrovirus"/>
</dbReference>
<feature type="region of interest" description="Disordered" evidence="3">
    <location>
        <begin position="253"/>
        <end position="280"/>
    </location>
</feature>
<feature type="region of interest" description="Disordered" evidence="3">
    <location>
        <begin position="857"/>
        <end position="883"/>
    </location>
</feature>
<protein>
    <submittedName>
        <fullName evidence="6">Retrovirus-related Pol polyprotein from transposon TNT 1-94</fullName>
    </submittedName>
</protein>
<keyword evidence="1" id="KW-0863">Zinc-finger</keyword>
<feature type="domain" description="CCHC-type" evidence="4">
    <location>
        <begin position="1237"/>
        <end position="1252"/>
    </location>
</feature>
<dbReference type="PANTHER" id="PTHR11439">
    <property type="entry name" value="GAG-POL-RELATED RETROTRANSPOSON"/>
    <property type="match status" value="1"/>
</dbReference>
<gene>
    <name evidence="6" type="ORF">Tci_030228</name>
</gene>
<dbReference type="Pfam" id="PF25597">
    <property type="entry name" value="SH3_retrovirus"/>
    <property type="match status" value="1"/>
</dbReference>
<dbReference type="InterPro" id="IPR013103">
    <property type="entry name" value="RVT_2"/>
</dbReference>
<feature type="region of interest" description="Disordered" evidence="3">
    <location>
        <begin position="1493"/>
        <end position="1518"/>
    </location>
</feature>
<dbReference type="PROSITE" id="PS50994">
    <property type="entry name" value="INTEGRASE"/>
    <property type="match status" value="1"/>
</dbReference>
<feature type="compositionally biased region" description="Polar residues" evidence="3">
    <location>
        <begin position="1841"/>
        <end position="1850"/>
    </location>
</feature>
<dbReference type="GO" id="GO:0008270">
    <property type="term" value="F:zinc ion binding"/>
    <property type="evidence" value="ECO:0007669"/>
    <property type="project" value="UniProtKB-KW"/>
</dbReference>
<sequence>MGNVKKSVAERTRHKRLYDRKMNERQIQSRESKVVSSKALDASLVVTECSGTKSDEHITSNNSSTHTTHVVDADIKPVNDQVPSAKDVEQVQVKSPLLKAEFLKTNDMVEKEVYNELSNRFLQLEKHCISHEISIQQKEESFQSNKPCKNQDSPEFRKFFEINKLKAQLQAKKSTINNLKKQIKNMHEKRNEAKVKHEIDVTETINIELEHKVAKLLQDNETLKKLYKDLYDEYFKPSPNVNHLVPKVSTPVFDASTSSPSSTTIDQDTPSISTSQTTLEQPSLVVPQGVEDDFYDIEVAHIDNDLYFDILIPEPSSEETTLQGVISLNLHHLNQSFDTPTKLTKKHPEENIIGDSSQPVSTRSQLQEHAIWCYFDVNDNPIPFETNENTTNPQQVPPTPQASHTLSTIKLPFLKKDTNGQIRVLPSKTAEEILVREKERKARNTLIMAIPEDHLAKFYKMTDAKEMLEAIKSRFGGNDESKKMQKYILKQQFKSFFVSNLEGLHKGFDKFQSLLSQLETHGAGVSTEDANQKFLRVSESNVKGSTGSSSSTQNVAFVSSDNTSSPNEVNTAYGVSTSSGHNSQKVGSSSYIDDLIIRRDAGNTGYKAKGNGKRHAKQDKHKAMVTIDGEGFDWTSHAENETEDYALMAFNSSNLGSDTEITSCSKFWNTATSQTLNDEKQIHATVDIKEVVVMIASVRSSLLFNDADGTACLTNEVIFQNLTLMGYEGELKKLTFQKAIFSPQWKYLIHTILHCLSSKSTRWNEFSTNIASAVICLPTNQKFNFSKLIFDGMLRNLDNPKKKLLMVLALETVKDAQAAEIIALKARIKKLEKKCKPSISHHKAWLKSVQRLSMKKRFRNKESVSKQGRKKDKPEPTLNDSILDDLDVVHGMDTEEPTNEGRLSEETEELVSTARPEDNTVRPNIGTANLIVPPTTTTSIFDDEDITMAQNLIKMKKEKAKEKEDSFKRKFMNLEVMMEVRRICKCWFYNHTTNGHQFTMSNRHQELASPEANSFCKELASPKQTALGKDISNPLIVDSLLKIIWLSKKKIEQYFLMTDYSLWEVILNGDSPAPTRVVEGCQDLDGSYREIGLEIHDRIQKLISQLEILRVSLSQEDINLKFLRILPSEWRTHTLIWRNKTNIEEQSLDDLFNSLKIYEAEVKSSSFVSTSTQNISFVSSSNNDITNEPVSVAPSISVVCAKMHVSSLPNVDSLKIERNLGANGPTYMGFDMSKVECYNCHKKGHFARECRSPKDTRRNGAAEPQRRNVLVEASTSNALVSQCDGVGSYDWSFQEKEEPTNYAIMAFSSSSSSSDNELRDNALVTLRQNIEKAEQERDDLKLKYQSGNGYHAVSLPYTRTFMLPKPNLVLNNAPNAVETDHPAFNVKLSPTKHDLDLSYTNRPSAPIIEDWVFDSEDESETKTPHNVLSFVQSTEQDKSPRTFVQHVETSIPSKTAITNPTILTQSKPVPITAVRLVSIVVPKIKVTRPRQHKPIVTKPNSPTRRHINHSPSLKASKSPPKVTAVKALVGTCLIFMILRSSMVDMLPLEITERVVIFLEKMCDKKNSVLFTDTEYLVLSPEFKLPDESQVMLRVSGENNMYNFCGMKGIKRKFSVPRTPQQNGIVERKNRTLIEAAITMLADSLQPIPFWAEAVNTACYVQNRVLVTKPHNKTSYELLHSRTPSIGFMRPFGCLVTILNTLDSLGKFDGKVDEGFLVGYSVSSKAFRVFNNGTRIIQETLHVNFLENKPNVVGSGPTWLFDINTLTNTMNYQPVTAGNQSNPSVGFQDKFDAEKAREKNDQQYVLFLVWSFGFTNPQNTNRDAAFDEKKPEFDEKKHESEVNVSPSSSAQSKKHDGKTKKEAKGKSLVESLTGYRNLSAEFEDFSDDNINEVNAVGTLALAVRQLSPNSNNTFSVVGPSNAAASPTHGKSSCIDASQLPDDPDMPELEDITYSNDEDDVGAEADFNNLETSITVNPILTTRVHKDHHMTQIIEEPKRVHQALKDPSWIEAKQEELLQFKMQKVWVLVDLPYGKRAIGTKWVFRNKKDERGIVVRNKARLVAQGHTQEEGIDYEEVFAPVARIEAIRLFLAYASFMGFMGSDLDYPDKVYKVVKALYGLHQAPKACQDKYVAEILRKFRLTYGKSDSTPIDTEKPLLKNPDGEDVDVHTYRSMIGSLMYLTSSRSDIMFAVCVVQSSMESLKRMMHVSNILSAGYLTTPQMDLNSPCLTHIKNWLVQIKRSLVNDVTRLQSLVDKKKAVVTEATIRDALRLDDAEGVECKGFFGVETPLFESVVVTQEVGKGVAGEMHDEGVLVAGIVAKEDVSAANDKVPTDAGIFMNLLQEVMDTCTALTRRVKHLELDNIAQALEITKLKRRVKKLKKRNKVKVLKLRRLHKVGTAQRVDTSDEIVMDDVSNQGRMIVDMDDDADVVLEEAKDVAVEPKDDHDADEEESEPAELQEVVDIVITAKIITKVVTTASTTITAADVPIPAATTAVAPKLTTAHSKRTKGVVIRDPEESTTTLSIIIHFEAKPKDKVKGILVEEAKSLKKQAQIKLDEKYARELEAGLNRTIDWDEVIDHVNKKAKEDKSVKRYQAMKRKPQTKAQARKNMMVYLKNVVGFKRDYFKGMTYDDIRLVFEKHFDLNGSFLQKTKEQIEEEESRALKRINETLTEKAAKRRKLEEEVEELKRHLQIVPNDDDYVYTEATPLARKIITFTTTQLILLVERKYLLTRFTLDQMLNNVRLEVEEESEVFLKLLRYLANTDKNHWEAVNWILKYLRVTPNVGLMYETDHGNHVDVIGFVDSDYDKDPNKGRSITGYTFLVQGCVVSWKATLQHMVVLSTIEAEYMVLMEAVKEAIWLRGLLEELGVELNTVAVNCDN</sequence>
<dbReference type="CDD" id="cd09272">
    <property type="entry name" value="RNase_HI_RT_Ty1"/>
    <property type="match status" value="1"/>
</dbReference>
<feature type="region of interest" description="Disordered" evidence="3">
    <location>
        <begin position="1830"/>
        <end position="1865"/>
    </location>
</feature>
<feature type="compositionally biased region" description="Polar residues" evidence="3">
    <location>
        <begin position="255"/>
        <end position="280"/>
    </location>
</feature>
<keyword evidence="1" id="KW-0479">Metal-binding</keyword>
<comment type="caution">
    <text evidence="6">The sequence shown here is derived from an EMBL/GenBank/DDBJ whole genome shotgun (WGS) entry which is preliminary data.</text>
</comment>
<dbReference type="InterPro" id="IPR001584">
    <property type="entry name" value="Integrase_cat-core"/>
</dbReference>
<feature type="coiled-coil region" evidence="2">
    <location>
        <begin position="2647"/>
        <end position="2696"/>
    </location>
</feature>
<evidence type="ECO:0000259" key="5">
    <source>
        <dbReference type="PROSITE" id="PS50994"/>
    </source>
</evidence>
<dbReference type="Gene3D" id="4.10.60.10">
    <property type="entry name" value="Zinc finger, CCHC-type"/>
    <property type="match status" value="1"/>
</dbReference>
<accession>A0A6L2LAR7</accession>
<evidence type="ECO:0000256" key="2">
    <source>
        <dbReference type="SAM" id="Coils"/>
    </source>
</evidence>
<organism evidence="6">
    <name type="scientific">Tanacetum cinerariifolium</name>
    <name type="common">Dalmatian daisy</name>
    <name type="synonym">Chrysanthemum cinerariifolium</name>
    <dbReference type="NCBI Taxonomy" id="118510"/>
    <lineage>
        <taxon>Eukaryota</taxon>
        <taxon>Viridiplantae</taxon>
        <taxon>Streptophyta</taxon>
        <taxon>Embryophyta</taxon>
        <taxon>Tracheophyta</taxon>
        <taxon>Spermatophyta</taxon>
        <taxon>Magnoliopsida</taxon>
        <taxon>eudicotyledons</taxon>
        <taxon>Gunneridae</taxon>
        <taxon>Pentapetalae</taxon>
        <taxon>asterids</taxon>
        <taxon>campanulids</taxon>
        <taxon>Asterales</taxon>
        <taxon>Asteraceae</taxon>
        <taxon>Asteroideae</taxon>
        <taxon>Anthemideae</taxon>
        <taxon>Anthemidinae</taxon>
        <taxon>Tanacetum</taxon>
    </lineage>
</organism>
<dbReference type="InterPro" id="IPR001878">
    <property type="entry name" value="Znf_CCHC"/>
</dbReference>
<dbReference type="PROSITE" id="PS50158">
    <property type="entry name" value="ZF_CCHC"/>
    <property type="match status" value="1"/>
</dbReference>
<feature type="region of interest" description="Disordered" evidence="3">
    <location>
        <begin position="541"/>
        <end position="587"/>
    </location>
</feature>
<proteinExistence type="predicted"/>
<dbReference type="Gene3D" id="3.30.420.10">
    <property type="entry name" value="Ribonuclease H-like superfamily/Ribonuclease H"/>
    <property type="match status" value="1"/>
</dbReference>
<name>A0A6L2LAR7_TANCI</name>
<feature type="coiled-coil region" evidence="2">
    <location>
        <begin position="162"/>
        <end position="233"/>
    </location>
</feature>
<dbReference type="InterPro" id="IPR036397">
    <property type="entry name" value="RNaseH_sf"/>
</dbReference>
<keyword evidence="1" id="KW-0862">Zinc</keyword>
<dbReference type="SMART" id="SM00343">
    <property type="entry name" value="ZnF_C2HC"/>
    <property type="match status" value="1"/>
</dbReference>
<dbReference type="EMBL" id="BKCJ010003970">
    <property type="protein sequence ID" value="GEU58250.1"/>
    <property type="molecule type" value="Genomic_DNA"/>
</dbReference>
<evidence type="ECO:0000256" key="1">
    <source>
        <dbReference type="PROSITE-ProRule" id="PRU00047"/>
    </source>
</evidence>
<dbReference type="InterPro" id="IPR012337">
    <property type="entry name" value="RNaseH-like_sf"/>
</dbReference>
<reference evidence="6" key="1">
    <citation type="journal article" date="2019" name="Sci. Rep.">
        <title>Draft genome of Tanacetum cinerariifolium, the natural source of mosquito coil.</title>
        <authorList>
            <person name="Yamashiro T."/>
            <person name="Shiraishi A."/>
            <person name="Satake H."/>
            <person name="Nakayama K."/>
        </authorList>
    </citation>
    <scope>NUCLEOTIDE SEQUENCE</scope>
</reference>
<evidence type="ECO:0000256" key="3">
    <source>
        <dbReference type="SAM" id="MobiDB-lite"/>
    </source>
</evidence>
<evidence type="ECO:0000259" key="4">
    <source>
        <dbReference type="PROSITE" id="PS50158"/>
    </source>
</evidence>
<dbReference type="GO" id="GO:0015074">
    <property type="term" value="P:DNA integration"/>
    <property type="evidence" value="ECO:0007669"/>
    <property type="project" value="InterPro"/>
</dbReference>
<keyword evidence="2" id="KW-0175">Coiled coil</keyword>
<feature type="domain" description="Integrase catalytic" evidence="5">
    <location>
        <begin position="1490"/>
        <end position="1682"/>
    </location>
</feature>
<dbReference type="InterPro" id="IPR036875">
    <property type="entry name" value="Znf_CCHC_sf"/>
</dbReference>